<protein>
    <submittedName>
        <fullName evidence="1">Uncharacterized protein</fullName>
    </submittedName>
</protein>
<evidence type="ECO:0000313" key="1">
    <source>
        <dbReference type="EMBL" id="KAI9511738.1"/>
    </source>
</evidence>
<accession>A0ACC0UJC4</accession>
<keyword evidence="2" id="KW-1185">Reference proteome</keyword>
<dbReference type="EMBL" id="JAGFNK010000017">
    <property type="protein sequence ID" value="KAI9511738.1"/>
    <property type="molecule type" value="Genomic_DNA"/>
</dbReference>
<evidence type="ECO:0000313" key="2">
    <source>
        <dbReference type="Proteomes" id="UP001207468"/>
    </source>
</evidence>
<reference evidence="1" key="1">
    <citation type="submission" date="2021-03" db="EMBL/GenBank/DDBJ databases">
        <title>Evolutionary priming and transition to the ectomycorrhizal habit in an iconic lineage of mushroom-forming fungi: is preadaptation a requirement?</title>
        <authorList>
            <consortium name="DOE Joint Genome Institute"/>
            <person name="Looney B.P."/>
            <person name="Miyauchi S."/>
            <person name="Morin E."/>
            <person name="Drula E."/>
            <person name="Courty P.E."/>
            <person name="Chicoki N."/>
            <person name="Fauchery L."/>
            <person name="Kohler A."/>
            <person name="Kuo A."/>
            <person name="LaButti K."/>
            <person name="Pangilinan J."/>
            <person name="Lipzen A."/>
            <person name="Riley R."/>
            <person name="Andreopoulos W."/>
            <person name="He G."/>
            <person name="Johnson J."/>
            <person name="Barry K.W."/>
            <person name="Grigoriev I.V."/>
            <person name="Nagy L."/>
            <person name="Hibbett D."/>
            <person name="Henrissat B."/>
            <person name="Matheny P.B."/>
            <person name="Labbe J."/>
            <person name="Martin A.F."/>
        </authorList>
    </citation>
    <scope>NUCLEOTIDE SEQUENCE</scope>
    <source>
        <strain evidence="1">BPL698</strain>
    </source>
</reference>
<comment type="caution">
    <text evidence="1">The sequence shown here is derived from an EMBL/GenBank/DDBJ whole genome shotgun (WGS) entry which is preliminary data.</text>
</comment>
<name>A0ACC0UJC4_9AGAM</name>
<gene>
    <name evidence="1" type="ORF">F5148DRAFT_227293</name>
</gene>
<organism evidence="1 2">
    <name type="scientific">Russula earlei</name>
    <dbReference type="NCBI Taxonomy" id="71964"/>
    <lineage>
        <taxon>Eukaryota</taxon>
        <taxon>Fungi</taxon>
        <taxon>Dikarya</taxon>
        <taxon>Basidiomycota</taxon>
        <taxon>Agaricomycotina</taxon>
        <taxon>Agaricomycetes</taxon>
        <taxon>Russulales</taxon>
        <taxon>Russulaceae</taxon>
        <taxon>Russula</taxon>
    </lineage>
</organism>
<proteinExistence type="predicted"/>
<dbReference type="Proteomes" id="UP001207468">
    <property type="component" value="Unassembled WGS sequence"/>
</dbReference>
<sequence length="263" mass="28516">MTDVDMTEESLPSSGASFLMSDVGCTQNFGQFSTFSLEEKEAESEHSSCHSISSLLDMSPSISTSTLSTTSSISSALSSACETTNVRARVLPLSSQERKAHYEWLDGIIGPASGIQESVGTYKAFMERQREVYYNRLLIAEQPTKVAIPRRATSEFASWVGSTLASEIPVHEAPQPVAPQVELRFTEPAITRSASSCCSSPGPRGTGTDTGQHSRTRGITAVPQSNSRPPCSILGLGTTFPATNLLRYRRHMTCSFKYLNTGW</sequence>